<sequence>MRSFVGMNSVFGSEPEVVVLEMFYQFMKNYNYLLIDRDTRLAVIVDPAWEMDKVDLAVEQAGAKLAGVLITHTHADHINLAKVVADRYKCPIWMSQAEAGFSGFEHPRLETFEETPWLVGGLSIRPLFTPGHTPGCVCYMVGNNLFTGDVLFAEGCGTCPDTAAAYEMFESLEFLKKYIKPSTKIFPGHSYGKIPGQYFSDLLYNNIYLQFKDKNTFASFRLRKGQNRAKLFDFK</sequence>
<keyword evidence="3" id="KW-1185">Reference proteome</keyword>
<dbReference type="Gene3D" id="3.60.15.10">
    <property type="entry name" value="Ribonuclease Z/Hydroxyacylglutathione hydrolase-like"/>
    <property type="match status" value="1"/>
</dbReference>
<gene>
    <name evidence="2" type="ORF">ACFODZ_12630</name>
</gene>
<dbReference type="SMART" id="SM00849">
    <property type="entry name" value="Lactamase_B"/>
    <property type="match status" value="1"/>
</dbReference>
<evidence type="ECO:0000259" key="1">
    <source>
        <dbReference type="SMART" id="SM00849"/>
    </source>
</evidence>
<dbReference type="SUPFAM" id="SSF56281">
    <property type="entry name" value="Metallo-hydrolase/oxidoreductase"/>
    <property type="match status" value="1"/>
</dbReference>
<comment type="caution">
    <text evidence="2">The sequence shown here is derived from an EMBL/GenBank/DDBJ whole genome shotgun (WGS) entry which is preliminary data.</text>
</comment>
<dbReference type="EMBL" id="JBHRTS010000006">
    <property type="protein sequence ID" value="MFC3195090.1"/>
    <property type="molecule type" value="Genomic_DNA"/>
</dbReference>
<dbReference type="InterPro" id="IPR036866">
    <property type="entry name" value="RibonucZ/Hydroxyglut_hydro"/>
</dbReference>
<accession>A0ABV7JAE1</accession>
<dbReference type="Proteomes" id="UP001595533">
    <property type="component" value="Unassembled WGS sequence"/>
</dbReference>
<reference evidence="3" key="1">
    <citation type="journal article" date="2019" name="Int. J. Syst. Evol. Microbiol.">
        <title>The Global Catalogue of Microorganisms (GCM) 10K type strain sequencing project: providing services to taxonomists for standard genome sequencing and annotation.</title>
        <authorList>
            <consortium name="The Broad Institute Genomics Platform"/>
            <consortium name="The Broad Institute Genome Sequencing Center for Infectious Disease"/>
            <person name="Wu L."/>
            <person name="Ma J."/>
        </authorList>
    </citation>
    <scope>NUCLEOTIDE SEQUENCE [LARGE SCALE GENOMIC DNA]</scope>
    <source>
        <strain evidence="3">KCTC 42953</strain>
    </source>
</reference>
<dbReference type="InterPro" id="IPR001279">
    <property type="entry name" value="Metallo-B-lactamas"/>
</dbReference>
<organism evidence="2 3">
    <name type="scientific">Marinicella sediminis</name>
    <dbReference type="NCBI Taxonomy" id="1792834"/>
    <lineage>
        <taxon>Bacteria</taxon>
        <taxon>Pseudomonadati</taxon>
        <taxon>Pseudomonadota</taxon>
        <taxon>Gammaproteobacteria</taxon>
        <taxon>Lysobacterales</taxon>
        <taxon>Marinicellaceae</taxon>
        <taxon>Marinicella</taxon>
    </lineage>
</organism>
<protein>
    <submittedName>
        <fullName evidence="2">MBL fold metallo-hydrolase</fullName>
    </submittedName>
</protein>
<dbReference type="RefSeq" id="WP_077412984.1">
    <property type="nucleotide sequence ID" value="NZ_JBHRTS010000006.1"/>
</dbReference>
<dbReference type="Pfam" id="PF00753">
    <property type="entry name" value="Lactamase_B"/>
    <property type="match status" value="1"/>
</dbReference>
<evidence type="ECO:0000313" key="3">
    <source>
        <dbReference type="Proteomes" id="UP001595533"/>
    </source>
</evidence>
<name>A0ABV7JAE1_9GAMM</name>
<dbReference type="InterPro" id="IPR051682">
    <property type="entry name" value="Mito_Persulfide_Diox"/>
</dbReference>
<dbReference type="PANTHER" id="PTHR43084:SF1">
    <property type="entry name" value="PERSULFIDE DIOXYGENASE ETHE1, MITOCHONDRIAL"/>
    <property type="match status" value="1"/>
</dbReference>
<evidence type="ECO:0000313" key="2">
    <source>
        <dbReference type="EMBL" id="MFC3195090.1"/>
    </source>
</evidence>
<dbReference type="PANTHER" id="PTHR43084">
    <property type="entry name" value="PERSULFIDE DIOXYGENASE ETHE1"/>
    <property type="match status" value="1"/>
</dbReference>
<feature type="domain" description="Metallo-beta-lactamase" evidence="1">
    <location>
        <begin position="28"/>
        <end position="189"/>
    </location>
</feature>
<dbReference type="CDD" id="cd16275">
    <property type="entry name" value="BaeB-like_MBL-fold"/>
    <property type="match status" value="1"/>
</dbReference>
<proteinExistence type="predicted"/>